<name>A0A3Q7FIV6_SOLLC</name>
<reference evidence="4" key="2">
    <citation type="submission" date="2019-01" db="UniProtKB">
        <authorList>
            <consortium name="EnsemblPlants"/>
        </authorList>
    </citation>
    <scope>IDENTIFICATION</scope>
    <source>
        <strain evidence="4">cv. Heinz 1706</strain>
    </source>
</reference>
<evidence type="ECO:0000313" key="4">
    <source>
        <dbReference type="EnsemblPlants" id="Solyc03g034202.1.1"/>
    </source>
</evidence>
<evidence type="ECO:0000256" key="2">
    <source>
        <dbReference type="SAM" id="MobiDB-lite"/>
    </source>
</evidence>
<dbReference type="GO" id="GO:0008270">
    <property type="term" value="F:zinc ion binding"/>
    <property type="evidence" value="ECO:0007669"/>
    <property type="project" value="UniProtKB-KW"/>
</dbReference>
<reference evidence="4" key="1">
    <citation type="journal article" date="2012" name="Nature">
        <title>The tomato genome sequence provides insights into fleshy fruit evolution.</title>
        <authorList>
            <consortium name="Tomato Genome Consortium"/>
        </authorList>
    </citation>
    <scope>NUCLEOTIDE SEQUENCE [LARGE SCALE GENOMIC DNA]</scope>
    <source>
        <strain evidence="4">cv. Heinz 1706</strain>
    </source>
</reference>
<keyword evidence="1" id="KW-0863">Zinc-finger</keyword>
<keyword evidence="1" id="KW-0479">Metal-binding</keyword>
<evidence type="ECO:0000259" key="3">
    <source>
        <dbReference type="PROSITE" id="PS50158"/>
    </source>
</evidence>
<dbReference type="GO" id="GO:0003676">
    <property type="term" value="F:nucleic acid binding"/>
    <property type="evidence" value="ECO:0007669"/>
    <property type="project" value="InterPro"/>
</dbReference>
<feature type="region of interest" description="Disordered" evidence="2">
    <location>
        <begin position="175"/>
        <end position="200"/>
    </location>
</feature>
<evidence type="ECO:0000313" key="5">
    <source>
        <dbReference type="Proteomes" id="UP000004994"/>
    </source>
</evidence>
<keyword evidence="1" id="KW-0862">Zinc</keyword>
<dbReference type="Gramene" id="Solyc03g034202.1.1">
    <property type="protein sequence ID" value="Solyc03g034202.1.1"/>
    <property type="gene ID" value="Solyc03g034202.1"/>
</dbReference>
<dbReference type="PaxDb" id="4081-Solyc00g027120.1.1"/>
<feature type="domain" description="CCHC-type" evidence="3">
    <location>
        <begin position="207"/>
        <end position="222"/>
    </location>
</feature>
<evidence type="ECO:0000256" key="1">
    <source>
        <dbReference type="PROSITE-ProRule" id="PRU00047"/>
    </source>
</evidence>
<organism evidence="4">
    <name type="scientific">Solanum lycopersicum</name>
    <name type="common">Tomato</name>
    <name type="synonym">Lycopersicon esculentum</name>
    <dbReference type="NCBI Taxonomy" id="4081"/>
    <lineage>
        <taxon>Eukaryota</taxon>
        <taxon>Viridiplantae</taxon>
        <taxon>Streptophyta</taxon>
        <taxon>Embryophyta</taxon>
        <taxon>Tracheophyta</taxon>
        <taxon>Spermatophyta</taxon>
        <taxon>Magnoliopsida</taxon>
        <taxon>eudicotyledons</taxon>
        <taxon>Gunneridae</taxon>
        <taxon>Pentapetalae</taxon>
        <taxon>asterids</taxon>
        <taxon>lamiids</taxon>
        <taxon>Solanales</taxon>
        <taxon>Solanaceae</taxon>
        <taxon>Solanoideae</taxon>
        <taxon>Solaneae</taxon>
        <taxon>Solanum</taxon>
        <taxon>Solanum subgen. Lycopersicon</taxon>
    </lineage>
</organism>
<proteinExistence type="predicted"/>
<keyword evidence="5" id="KW-1185">Reference proteome</keyword>
<feature type="compositionally biased region" description="Basic residues" evidence="2">
    <location>
        <begin position="178"/>
        <end position="194"/>
    </location>
</feature>
<dbReference type="PROSITE" id="PS50158">
    <property type="entry name" value="ZF_CCHC"/>
    <property type="match status" value="1"/>
</dbReference>
<dbReference type="InParanoid" id="A0A3Q7FIV6"/>
<sequence>MGSLAILVMHSGKWDDTNSYIDYTIKGVVFKEQSTFLDFYTTIAKRIGVDMNNKTLKIEYKVKESNKRMVIHNDMGVRVYVMLKKANIDFNKFPICITILDSCDRQISQCKEMGVLATVAENDCHDESNKHVEVDQVYKDKSILKAFMERYAIKERFQYKTTRSNSISVIADDVLPPKFKRPPGRPKGKPRKKTARELSRIKGKNTCSTCGMAGHNRRSCRNKPKDV</sequence>
<accession>A0A3Q7FIV6</accession>
<dbReference type="Proteomes" id="UP000004994">
    <property type="component" value="Chromosome 3"/>
</dbReference>
<dbReference type="AlphaFoldDB" id="A0A3Q7FIV6"/>
<dbReference type="InterPro" id="IPR001878">
    <property type="entry name" value="Znf_CCHC"/>
</dbReference>
<dbReference type="EnsemblPlants" id="Solyc03g034202.1.1">
    <property type="protein sequence ID" value="Solyc03g034202.1.1"/>
    <property type="gene ID" value="Solyc03g034202.1"/>
</dbReference>
<protein>
    <recommendedName>
        <fullName evidence="3">CCHC-type domain-containing protein</fullName>
    </recommendedName>
</protein>